<keyword evidence="1" id="KW-0812">Transmembrane</keyword>
<dbReference type="KEGG" id="cjj:CJJ81176_0230"/>
<name>A0A0H3PJ19_CAMJJ</name>
<accession>A0A0H3PJ19</accession>
<organism evidence="2 3">
    <name type="scientific">Campylobacter jejuni subsp. jejuni serotype O:23/36 (strain 81-176)</name>
    <dbReference type="NCBI Taxonomy" id="354242"/>
    <lineage>
        <taxon>Bacteria</taxon>
        <taxon>Pseudomonadati</taxon>
        <taxon>Campylobacterota</taxon>
        <taxon>Epsilonproteobacteria</taxon>
        <taxon>Campylobacterales</taxon>
        <taxon>Campylobacteraceae</taxon>
        <taxon>Campylobacter</taxon>
    </lineage>
</organism>
<evidence type="ECO:0000256" key="1">
    <source>
        <dbReference type="SAM" id="Phobius"/>
    </source>
</evidence>
<proteinExistence type="predicted"/>
<keyword evidence="1" id="KW-0472">Membrane</keyword>
<dbReference type="Proteomes" id="UP000000646">
    <property type="component" value="Chromosome"/>
</dbReference>
<keyword evidence="1" id="KW-1133">Transmembrane helix</keyword>
<dbReference type="HOGENOM" id="CLU_722966_0_0_7"/>
<sequence length="375" mass="43964">MKKWIFIVFCFILGFIIHIFYIGYTNELLFNKFIKNSNPDYTITDIYFKKGFLTSKGSFTLNHSHTQLSTKINLKFNNYFFLNKIIKGNFTNPFDFLDKVLKNNKLGTFTLKLHDNNSKIFLNIKDINLSNEGGDTIINGGYIEALMNKNLEIKNIKIHFDMINFSQFYTKFVLQNLNYEQFFNNPVQFYELNLFSKSQQQINFDYLVLDNNKINSFYSKNLVNFNEENSTINLNIQGKSNEIDIDLKSLLGQNLNFDKTKFNITINKFLNSNFNISHFIQKNLDLEIQNLILEKNKQNISLQGNLNINNSYQAKLQVISSDEPDEIFPWTKDYGGLNQYFLKENNNFFLNLSYDSLANPQLKINGSEFSNMDLN</sequence>
<dbReference type="RefSeq" id="WP_002869065.1">
    <property type="nucleotide sequence ID" value="NC_008787.1"/>
</dbReference>
<reference evidence="3" key="1">
    <citation type="submission" date="2006-12" db="EMBL/GenBank/DDBJ databases">
        <authorList>
            <person name="Fouts D.E."/>
            <person name="Nelson K.E."/>
            <person name="Sebastian Y."/>
        </authorList>
    </citation>
    <scope>NUCLEOTIDE SEQUENCE [LARGE SCALE GENOMIC DNA]</scope>
    <source>
        <strain evidence="3">81-176</strain>
    </source>
</reference>
<evidence type="ECO:0000313" key="2">
    <source>
        <dbReference type="EMBL" id="EAQ73160.1"/>
    </source>
</evidence>
<dbReference type="AlphaFoldDB" id="A0A0H3PJ19"/>
<gene>
    <name evidence="2" type="ordered locus">CJJ81176_0230</name>
</gene>
<dbReference type="eggNOG" id="ENOG50319NJ">
    <property type="taxonomic scope" value="Bacteria"/>
</dbReference>
<feature type="transmembrane region" description="Helical" evidence="1">
    <location>
        <begin position="5"/>
        <end position="24"/>
    </location>
</feature>
<protein>
    <recommendedName>
        <fullName evidence="4">DUF945 domain-containing protein</fullName>
    </recommendedName>
</protein>
<dbReference type="EMBL" id="CP000538">
    <property type="protein sequence ID" value="EAQ73160.1"/>
    <property type="molecule type" value="Genomic_DNA"/>
</dbReference>
<evidence type="ECO:0008006" key="4">
    <source>
        <dbReference type="Google" id="ProtNLM"/>
    </source>
</evidence>
<evidence type="ECO:0000313" key="3">
    <source>
        <dbReference type="Proteomes" id="UP000000646"/>
    </source>
</evidence>